<feature type="non-terminal residue" evidence="1">
    <location>
        <position position="53"/>
    </location>
</feature>
<keyword evidence="2" id="KW-1185">Reference proteome</keyword>
<reference evidence="1 2" key="1">
    <citation type="submission" date="2021-06" db="EMBL/GenBank/DDBJ databases">
        <authorList>
            <person name="Kallberg Y."/>
            <person name="Tangrot J."/>
            <person name="Rosling A."/>
        </authorList>
    </citation>
    <scope>NUCLEOTIDE SEQUENCE [LARGE SCALE GENOMIC DNA]</scope>
    <source>
        <strain evidence="1 2">120-4 pot B 10/14</strain>
    </source>
</reference>
<evidence type="ECO:0000313" key="1">
    <source>
        <dbReference type="EMBL" id="CAG8847893.1"/>
    </source>
</evidence>
<evidence type="ECO:0000313" key="2">
    <source>
        <dbReference type="Proteomes" id="UP000789901"/>
    </source>
</evidence>
<organism evidence="1 2">
    <name type="scientific">Gigaspora margarita</name>
    <dbReference type="NCBI Taxonomy" id="4874"/>
    <lineage>
        <taxon>Eukaryota</taxon>
        <taxon>Fungi</taxon>
        <taxon>Fungi incertae sedis</taxon>
        <taxon>Mucoromycota</taxon>
        <taxon>Glomeromycotina</taxon>
        <taxon>Glomeromycetes</taxon>
        <taxon>Diversisporales</taxon>
        <taxon>Gigasporaceae</taxon>
        <taxon>Gigaspora</taxon>
    </lineage>
</organism>
<sequence>LSHTAFLNRLYQGPFAFKEDLDELCVLCNHYGYESFHKLSNLIIKNELEISKQ</sequence>
<proteinExistence type="predicted"/>
<comment type="caution">
    <text evidence="1">The sequence shown here is derived from an EMBL/GenBank/DDBJ whole genome shotgun (WGS) entry which is preliminary data.</text>
</comment>
<protein>
    <submittedName>
        <fullName evidence="1">46074_t:CDS:1</fullName>
    </submittedName>
</protein>
<feature type="non-terminal residue" evidence="1">
    <location>
        <position position="1"/>
    </location>
</feature>
<dbReference type="EMBL" id="CAJVQB010089780">
    <property type="protein sequence ID" value="CAG8847893.1"/>
    <property type="molecule type" value="Genomic_DNA"/>
</dbReference>
<accession>A0ABN7X4G0</accession>
<gene>
    <name evidence="1" type="ORF">GMARGA_LOCUS38904</name>
</gene>
<name>A0ABN7X4G0_GIGMA</name>
<dbReference type="Proteomes" id="UP000789901">
    <property type="component" value="Unassembled WGS sequence"/>
</dbReference>